<dbReference type="OrthoDB" id="6382590at2759"/>
<name>A0A8J2P9V5_9HEXA</name>
<dbReference type="EMBL" id="CAJVCH010214365">
    <property type="protein sequence ID" value="CAG7731522.1"/>
    <property type="molecule type" value="Genomic_DNA"/>
</dbReference>
<evidence type="ECO:0000313" key="1">
    <source>
        <dbReference type="EMBL" id="CAG7731522.1"/>
    </source>
</evidence>
<sequence>MTKVQRKLNLCKELQEDAPLLRIDTLHQQQLYNVSTSETHILERQSHETLKMMRSKSKYCPAVSLNESPKKQRQ</sequence>
<gene>
    <name evidence="1" type="ORF">AFUS01_LOCUS20106</name>
</gene>
<evidence type="ECO:0000313" key="2">
    <source>
        <dbReference type="Proteomes" id="UP000708208"/>
    </source>
</evidence>
<reference evidence="1" key="1">
    <citation type="submission" date="2021-06" db="EMBL/GenBank/DDBJ databases">
        <authorList>
            <person name="Hodson N. C."/>
            <person name="Mongue J. A."/>
            <person name="Jaron S. K."/>
        </authorList>
    </citation>
    <scope>NUCLEOTIDE SEQUENCE</scope>
</reference>
<organism evidence="1 2">
    <name type="scientific">Allacma fusca</name>
    <dbReference type="NCBI Taxonomy" id="39272"/>
    <lineage>
        <taxon>Eukaryota</taxon>
        <taxon>Metazoa</taxon>
        <taxon>Ecdysozoa</taxon>
        <taxon>Arthropoda</taxon>
        <taxon>Hexapoda</taxon>
        <taxon>Collembola</taxon>
        <taxon>Symphypleona</taxon>
        <taxon>Sminthuridae</taxon>
        <taxon>Allacma</taxon>
    </lineage>
</organism>
<proteinExistence type="predicted"/>
<accession>A0A8J2P9V5</accession>
<keyword evidence="2" id="KW-1185">Reference proteome</keyword>
<comment type="caution">
    <text evidence="1">The sequence shown here is derived from an EMBL/GenBank/DDBJ whole genome shotgun (WGS) entry which is preliminary data.</text>
</comment>
<protein>
    <submittedName>
        <fullName evidence="1">Uncharacterized protein</fullName>
    </submittedName>
</protein>
<dbReference type="AlphaFoldDB" id="A0A8J2P9V5"/>
<dbReference type="Proteomes" id="UP000708208">
    <property type="component" value="Unassembled WGS sequence"/>
</dbReference>